<accession>A0A382GXQ7</accession>
<reference evidence="1" key="1">
    <citation type="submission" date="2018-05" db="EMBL/GenBank/DDBJ databases">
        <authorList>
            <person name="Lanie J.A."/>
            <person name="Ng W.-L."/>
            <person name="Kazmierczak K.M."/>
            <person name="Andrzejewski T.M."/>
            <person name="Davidsen T.M."/>
            <person name="Wayne K.J."/>
            <person name="Tettelin H."/>
            <person name="Glass J.I."/>
            <person name="Rusch D."/>
            <person name="Podicherti R."/>
            <person name="Tsui H.-C.T."/>
            <person name="Winkler M.E."/>
        </authorList>
    </citation>
    <scope>NUCLEOTIDE SEQUENCE</scope>
</reference>
<evidence type="ECO:0000313" key="1">
    <source>
        <dbReference type="EMBL" id="SVB79642.1"/>
    </source>
</evidence>
<name>A0A382GXQ7_9ZZZZ</name>
<sequence>MPHFDIFNGDADGICAIHQIRLHNPQKSTLVTGVKRDTLLLKNVISVKNSVLTVLDISSHANREPLLQLLKQGNTIHYFDHHFSGEIPESPLFHPHIDTSPDVCTSIIVDRFLKGEHRYWAIVASFGDNLHSSALKLADSLNLDTKETEELREMGELINYNSYGETKEDLYYSPEFLYRAIHPYSDPLEFFHSSGELVKLREGFLNDMALAETILPERNSKAGRIFIFPNEAWCRRVCGTFINKLAREEPDLAHSLLVERQDGSFQVSVRAPLSKPYGAEKLCIKFAGGGRAMAAGINDLAPEEVEPFYEAFEKQFVS</sequence>
<protein>
    <recommendedName>
        <fullName evidence="2">Acetyltransferase</fullName>
    </recommendedName>
</protein>
<proteinExistence type="predicted"/>
<evidence type="ECO:0008006" key="2">
    <source>
        <dbReference type="Google" id="ProtNLM"/>
    </source>
</evidence>
<gene>
    <name evidence="1" type="ORF">METZ01_LOCUS232496</name>
</gene>
<dbReference type="SUPFAM" id="SSF64182">
    <property type="entry name" value="DHH phosphoesterases"/>
    <property type="match status" value="1"/>
</dbReference>
<dbReference type="EMBL" id="UINC01057942">
    <property type="protein sequence ID" value="SVB79642.1"/>
    <property type="molecule type" value="Genomic_DNA"/>
</dbReference>
<dbReference type="AlphaFoldDB" id="A0A382GXQ7"/>
<dbReference type="InterPro" id="IPR038763">
    <property type="entry name" value="DHH_sf"/>
</dbReference>
<organism evidence="1">
    <name type="scientific">marine metagenome</name>
    <dbReference type="NCBI Taxonomy" id="408172"/>
    <lineage>
        <taxon>unclassified sequences</taxon>
        <taxon>metagenomes</taxon>
        <taxon>ecological metagenomes</taxon>
    </lineage>
</organism>